<dbReference type="RefSeq" id="WP_170160175.1">
    <property type="nucleotide sequence ID" value="NZ_RBXP01000013.1"/>
</dbReference>
<dbReference type="AlphaFoldDB" id="A0A495WEN0"/>
<dbReference type="Pfam" id="PF07883">
    <property type="entry name" value="Cupin_2"/>
    <property type="match status" value="1"/>
</dbReference>
<sequence length="126" mass="13904">MELIKIQPAHIDARGSITDLIADDDINAVTLITFAKGAVRANHYHERTVQWNYVIKGEILLATQLPGGDKVERVLTAGDFAVTREQERHALKGLTDAEVLILTKGPRAGSQYENDTFRLSEPLIAP</sequence>
<proteinExistence type="predicted"/>
<reference evidence="2 3" key="1">
    <citation type="submission" date="2018-10" db="EMBL/GenBank/DDBJ databases">
        <title>Genomic Encyclopedia of Type Strains, Phase IV (KMG-IV): sequencing the most valuable type-strain genomes for metagenomic binning, comparative biology and taxonomic classification.</title>
        <authorList>
            <person name="Goeker M."/>
        </authorList>
    </citation>
    <scope>NUCLEOTIDE SEQUENCE [LARGE SCALE GENOMIC DNA]</scope>
    <source>
        <strain evidence="2 3">DSM 23841</strain>
    </source>
</reference>
<evidence type="ECO:0000313" key="2">
    <source>
        <dbReference type="EMBL" id="RKT59644.1"/>
    </source>
</evidence>
<organism evidence="2 3">
    <name type="scientific">Azonexus fungiphilus</name>
    <dbReference type="NCBI Taxonomy" id="146940"/>
    <lineage>
        <taxon>Bacteria</taxon>
        <taxon>Pseudomonadati</taxon>
        <taxon>Pseudomonadota</taxon>
        <taxon>Betaproteobacteria</taxon>
        <taxon>Rhodocyclales</taxon>
        <taxon>Azonexaceae</taxon>
        <taxon>Azonexus</taxon>
    </lineage>
</organism>
<dbReference type="CDD" id="cd02208">
    <property type="entry name" value="cupin_RmlC-like"/>
    <property type="match status" value="1"/>
</dbReference>
<dbReference type="InterPro" id="IPR013096">
    <property type="entry name" value="Cupin_2"/>
</dbReference>
<dbReference type="Proteomes" id="UP000270626">
    <property type="component" value="Unassembled WGS sequence"/>
</dbReference>
<dbReference type="InterPro" id="IPR011051">
    <property type="entry name" value="RmlC_Cupin_sf"/>
</dbReference>
<dbReference type="Gene3D" id="2.60.120.10">
    <property type="entry name" value="Jelly Rolls"/>
    <property type="match status" value="1"/>
</dbReference>
<gene>
    <name evidence="2" type="ORF">DFR40_1533</name>
</gene>
<dbReference type="SUPFAM" id="SSF51182">
    <property type="entry name" value="RmlC-like cupins"/>
    <property type="match status" value="1"/>
</dbReference>
<evidence type="ECO:0000259" key="1">
    <source>
        <dbReference type="Pfam" id="PF07883"/>
    </source>
</evidence>
<accession>A0A495WEN0</accession>
<evidence type="ECO:0000313" key="3">
    <source>
        <dbReference type="Proteomes" id="UP000270626"/>
    </source>
</evidence>
<name>A0A495WEN0_9RHOO</name>
<dbReference type="EMBL" id="RBXP01000013">
    <property type="protein sequence ID" value="RKT59644.1"/>
    <property type="molecule type" value="Genomic_DNA"/>
</dbReference>
<keyword evidence="3" id="KW-1185">Reference proteome</keyword>
<comment type="caution">
    <text evidence="2">The sequence shown here is derived from an EMBL/GenBank/DDBJ whole genome shotgun (WGS) entry which is preliminary data.</text>
</comment>
<protein>
    <submittedName>
        <fullName evidence="2">Cupin domain</fullName>
    </submittedName>
</protein>
<feature type="domain" description="Cupin type-2" evidence="1">
    <location>
        <begin position="31"/>
        <end position="102"/>
    </location>
</feature>
<dbReference type="InterPro" id="IPR014710">
    <property type="entry name" value="RmlC-like_jellyroll"/>
</dbReference>